<dbReference type="AlphaFoldDB" id="A0A0G0FB49"/>
<feature type="transmembrane region" description="Helical" evidence="1">
    <location>
        <begin position="426"/>
        <end position="446"/>
    </location>
</feature>
<feature type="transmembrane region" description="Helical" evidence="1">
    <location>
        <begin position="167"/>
        <end position="182"/>
    </location>
</feature>
<feature type="transmembrane region" description="Helical" evidence="1">
    <location>
        <begin position="401"/>
        <end position="419"/>
    </location>
</feature>
<reference evidence="2 3" key="1">
    <citation type="journal article" date="2015" name="Nature">
        <title>rRNA introns, odd ribosomes, and small enigmatic genomes across a large radiation of phyla.</title>
        <authorList>
            <person name="Brown C.T."/>
            <person name="Hug L.A."/>
            <person name="Thomas B.C."/>
            <person name="Sharon I."/>
            <person name="Castelle C.J."/>
            <person name="Singh A."/>
            <person name="Wilkins M.J."/>
            <person name="Williams K.H."/>
            <person name="Banfield J.F."/>
        </authorList>
    </citation>
    <scope>NUCLEOTIDE SEQUENCE [LARGE SCALE GENOMIC DNA]</scope>
</reference>
<proteinExistence type="predicted"/>
<gene>
    <name evidence="2" type="ORF">US28_C0023G0008</name>
</gene>
<organism evidence="2 3">
    <name type="scientific">Candidatus Daviesbacteria bacterium GW2011_GWA1_36_8</name>
    <dbReference type="NCBI Taxonomy" id="1618417"/>
    <lineage>
        <taxon>Bacteria</taxon>
        <taxon>Candidatus Daviesiibacteriota</taxon>
    </lineage>
</organism>
<evidence type="ECO:0000313" key="2">
    <source>
        <dbReference type="EMBL" id="KKQ15107.1"/>
    </source>
</evidence>
<feature type="transmembrane region" description="Helical" evidence="1">
    <location>
        <begin position="143"/>
        <end position="160"/>
    </location>
</feature>
<feature type="transmembrane region" description="Helical" evidence="1">
    <location>
        <begin position="115"/>
        <end position="137"/>
    </location>
</feature>
<name>A0A0G0FB49_9BACT</name>
<comment type="caution">
    <text evidence="2">The sequence shown here is derived from an EMBL/GenBank/DDBJ whole genome shotgun (WGS) entry which is preliminary data.</text>
</comment>
<accession>A0A0G0FB49</accession>
<evidence type="ECO:0000256" key="1">
    <source>
        <dbReference type="SAM" id="Phobius"/>
    </source>
</evidence>
<keyword evidence="1" id="KW-0812">Transmembrane</keyword>
<keyword evidence="1" id="KW-1133">Transmembrane helix</keyword>
<feature type="transmembrane region" description="Helical" evidence="1">
    <location>
        <begin position="482"/>
        <end position="503"/>
    </location>
</feature>
<evidence type="ECO:0008006" key="4">
    <source>
        <dbReference type="Google" id="ProtNLM"/>
    </source>
</evidence>
<sequence length="634" mass="73890">MLADIKNKFLKVINPSFLIVFLFAILASVIYYNNYISWNVYLAYDEAVYVTLAKRFLTGQFYTAFNPYWNPGFPVFIIPFYFLSGSWEKALPLISMTSAVLMIFLLYFSLKKISIWLALGASFFATFSEVLPTLTVSNGITEPLYIVFYWLGLIKGWEALVSRKKKDFILLGIFFGLAYFIRTESLSSFALILLIISLSYILEYRNSVSLKLFNILPKFRVNNWLAFISLILILIILVYFPITKLNATRIEALSELRPPLTYLFFVVILSIVFINSLLFRLQKNTLISNIRTGVINVSICLIFFILINLPYITVLSIQLNKITISGKYSYLISGHPFTPEKDRLTTWAQDIWSVDFPNYDSPYYDSARVLSIYLKGIENTLEAYTKLFWYYFTLYGFDNTYKQYEINLAVLGVVLSLLYKKTRQLTLYLLVVWFFTFNWVVVFMAISNRYLAYSFPIVFMAMAGGVWLGIKHINYILSKIHLNYKVRLYILTLLITLSAYLYITDNNDISNFYTVFKHEKNADQKMIGEFLKSINAKIIMARTEGINYYANTQMVYIPAAPPEEIVKHAKGWGVEYIVSRPVESSWDYMRDIVNPNYKNPNLILVKQFEDSTLIWKVELTPWESEHNFRTDQKI</sequence>
<feature type="transmembrane region" description="Helical" evidence="1">
    <location>
        <begin position="188"/>
        <end position="204"/>
    </location>
</feature>
<feature type="transmembrane region" description="Helical" evidence="1">
    <location>
        <begin position="224"/>
        <end position="242"/>
    </location>
</feature>
<keyword evidence="1" id="KW-0472">Membrane</keyword>
<dbReference type="EMBL" id="LBSJ01000023">
    <property type="protein sequence ID" value="KKQ15107.1"/>
    <property type="molecule type" value="Genomic_DNA"/>
</dbReference>
<feature type="transmembrane region" description="Helical" evidence="1">
    <location>
        <begin position="12"/>
        <end position="32"/>
    </location>
</feature>
<protein>
    <recommendedName>
        <fullName evidence="4">Glycosyltransferase RgtA/B/C/D-like domain-containing protein</fullName>
    </recommendedName>
</protein>
<feature type="transmembrane region" description="Helical" evidence="1">
    <location>
        <begin position="293"/>
        <end position="312"/>
    </location>
</feature>
<dbReference type="Proteomes" id="UP000034448">
    <property type="component" value="Unassembled WGS sequence"/>
</dbReference>
<feature type="transmembrane region" description="Helical" evidence="1">
    <location>
        <begin position="90"/>
        <end position="108"/>
    </location>
</feature>
<feature type="transmembrane region" description="Helical" evidence="1">
    <location>
        <begin position="452"/>
        <end position="470"/>
    </location>
</feature>
<evidence type="ECO:0000313" key="3">
    <source>
        <dbReference type="Proteomes" id="UP000034448"/>
    </source>
</evidence>
<feature type="transmembrane region" description="Helical" evidence="1">
    <location>
        <begin position="262"/>
        <end position="281"/>
    </location>
</feature>